<reference evidence="14" key="1">
    <citation type="submission" date="2023-05" db="EMBL/GenBank/DDBJ databases">
        <authorList>
            <person name="Stuckert A."/>
        </authorList>
    </citation>
    <scope>NUCLEOTIDE SEQUENCE</scope>
</reference>
<protein>
    <recommendedName>
        <fullName evidence="16">Cytochrome P450</fullName>
    </recommendedName>
</protein>
<comment type="cofactor">
    <cofactor evidence="1">
        <name>heme</name>
        <dbReference type="ChEBI" id="CHEBI:30413"/>
    </cofactor>
</comment>
<evidence type="ECO:0000256" key="5">
    <source>
        <dbReference type="ARBA" id="ARBA00022617"/>
    </source>
</evidence>
<dbReference type="PANTHER" id="PTHR24300">
    <property type="entry name" value="CYTOCHROME P450 508A4-RELATED"/>
    <property type="match status" value="1"/>
</dbReference>
<dbReference type="EMBL" id="CATNWA010015658">
    <property type="protein sequence ID" value="CAI9585503.1"/>
    <property type="molecule type" value="Genomic_DNA"/>
</dbReference>
<gene>
    <name evidence="14" type="ORF">SPARVUS_LOCUS10235966</name>
</gene>
<dbReference type="PRINTS" id="PR00385">
    <property type="entry name" value="P450"/>
</dbReference>
<proteinExistence type="inferred from homology"/>
<feature type="transmembrane region" description="Helical" evidence="13">
    <location>
        <begin position="6"/>
        <end position="23"/>
    </location>
</feature>
<dbReference type="InterPro" id="IPR050182">
    <property type="entry name" value="Cytochrome_P450_fam2"/>
</dbReference>
<comment type="similarity">
    <text evidence="4 12">Belongs to the cytochrome P450 family.</text>
</comment>
<keyword evidence="15" id="KW-1185">Reference proteome</keyword>
<evidence type="ECO:0000313" key="14">
    <source>
        <dbReference type="EMBL" id="CAI9585503.1"/>
    </source>
</evidence>
<dbReference type="InterPro" id="IPR002401">
    <property type="entry name" value="Cyt_P450_E_grp-I"/>
</dbReference>
<dbReference type="SUPFAM" id="SSF48264">
    <property type="entry name" value="Cytochrome P450"/>
    <property type="match status" value="1"/>
</dbReference>
<dbReference type="InterPro" id="IPR036396">
    <property type="entry name" value="Cyt_P450_sf"/>
</dbReference>
<evidence type="ECO:0008006" key="16">
    <source>
        <dbReference type="Google" id="ProtNLM"/>
    </source>
</evidence>
<evidence type="ECO:0000256" key="10">
    <source>
        <dbReference type="ARBA" id="ARBA00023004"/>
    </source>
</evidence>
<evidence type="ECO:0000256" key="12">
    <source>
        <dbReference type="RuleBase" id="RU000461"/>
    </source>
</evidence>
<comment type="caution">
    <text evidence="14">The sequence shown here is derived from an EMBL/GenBank/DDBJ whole genome shotgun (WGS) entry which is preliminary data.</text>
</comment>
<dbReference type="InterPro" id="IPR001128">
    <property type="entry name" value="Cyt_P450"/>
</dbReference>
<comment type="subcellular location">
    <subcellularLocation>
        <location evidence="3">Endoplasmic reticulum membrane</location>
    </subcellularLocation>
    <subcellularLocation>
        <location evidence="2">Microsome membrane</location>
    </subcellularLocation>
</comment>
<dbReference type="PRINTS" id="PR00463">
    <property type="entry name" value="EP450I"/>
</dbReference>
<evidence type="ECO:0000256" key="1">
    <source>
        <dbReference type="ARBA" id="ARBA00001971"/>
    </source>
</evidence>
<evidence type="ECO:0000256" key="4">
    <source>
        <dbReference type="ARBA" id="ARBA00010617"/>
    </source>
</evidence>
<evidence type="ECO:0000313" key="15">
    <source>
        <dbReference type="Proteomes" id="UP001162483"/>
    </source>
</evidence>
<name>A0ABN9ELK1_9NEOB</name>
<keyword evidence="5 12" id="KW-0349">Heme</keyword>
<evidence type="ECO:0000256" key="3">
    <source>
        <dbReference type="ARBA" id="ARBA00004586"/>
    </source>
</evidence>
<keyword evidence="7" id="KW-0256">Endoplasmic reticulum</keyword>
<dbReference type="Pfam" id="PF00067">
    <property type="entry name" value="p450"/>
    <property type="match status" value="1"/>
</dbReference>
<dbReference type="Gene3D" id="1.10.630.10">
    <property type="entry name" value="Cytochrome P450"/>
    <property type="match status" value="1"/>
</dbReference>
<accession>A0ABN9ELK1</accession>
<sequence>MDITWISTLLLALIISCIIYSSWNAMYRRRKLPPGPTPLPIVGNVLQIKRGKLVQSLMEFAEKYGSIYTVYFGHNPIVVLSGYETVKEALLDRAEEFSGRGRNSAFEDFFKGHGLVFSNGEHWKDLRRFSLTTLRDFGMGKKSIEERIQEEAGFLVAKIKSLEEKSIDPSNLLNQAVSNVICSIVFGNRFEYDNHNFQQLLRLFGATFRDMSGSCGQLQEMLPNIMYYIPGPHWKVNSHLDKVRNFVLKRVKINQETFDPNCPRDYIDCFLLKQLQEKDNPYFDTKNMVLTILNLFFAGSDTVSSTLRNGILILMRYPEIQDKVLEEIVRVIGQNRIPNIRDRNNMPYTDAVIHEIQRYTDILPINVAHLVTKDTNFKGYTIPKGTDVYPLLCSVHQDPKKFTTPTMFNPNHFLDSNGCFKKNEAFMPFSAGKRFCVGEALARMELFLFLTNILQNFKLVSKTKLTDEDIKPTMTGFANVPRFYEMFFIPRVL</sequence>
<evidence type="ECO:0000256" key="8">
    <source>
        <dbReference type="ARBA" id="ARBA00022848"/>
    </source>
</evidence>
<dbReference type="InterPro" id="IPR017972">
    <property type="entry name" value="Cyt_P450_CS"/>
</dbReference>
<evidence type="ECO:0000256" key="7">
    <source>
        <dbReference type="ARBA" id="ARBA00022824"/>
    </source>
</evidence>
<evidence type="ECO:0000256" key="6">
    <source>
        <dbReference type="ARBA" id="ARBA00022723"/>
    </source>
</evidence>
<keyword evidence="13" id="KW-1133">Transmembrane helix</keyword>
<evidence type="ECO:0000256" key="2">
    <source>
        <dbReference type="ARBA" id="ARBA00004524"/>
    </source>
</evidence>
<evidence type="ECO:0000256" key="9">
    <source>
        <dbReference type="ARBA" id="ARBA00023002"/>
    </source>
</evidence>
<evidence type="ECO:0000256" key="13">
    <source>
        <dbReference type="SAM" id="Phobius"/>
    </source>
</evidence>
<keyword evidence="8" id="KW-0492">Microsome</keyword>
<keyword evidence="6 12" id="KW-0479">Metal-binding</keyword>
<evidence type="ECO:0000256" key="11">
    <source>
        <dbReference type="ARBA" id="ARBA00023136"/>
    </source>
</evidence>
<keyword evidence="12" id="KW-0503">Monooxygenase</keyword>
<keyword evidence="13" id="KW-0812">Transmembrane</keyword>
<dbReference type="PRINTS" id="PR01684">
    <property type="entry name" value="EP450ICYP2A"/>
</dbReference>
<dbReference type="PROSITE" id="PS00086">
    <property type="entry name" value="CYTOCHROME_P450"/>
    <property type="match status" value="1"/>
</dbReference>
<keyword evidence="11 13" id="KW-0472">Membrane</keyword>
<dbReference type="Proteomes" id="UP001162483">
    <property type="component" value="Unassembled WGS sequence"/>
</dbReference>
<organism evidence="14 15">
    <name type="scientific">Staurois parvus</name>
    <dbReference type="NCBI Taxonomy" id="386267"/>
    <lineage>
        <taxon>Eukaryota</taxon>
        <taxon>Metazoa</taxon>
        <taxon>Chordata</taxon>
        <taxon>Craniata</taxon>
        <taxon>Vertebrata</taxon>
        <taxon>Euteleostomi</taxon>
        <taxon>Amphibia</taxon>
        <taxon>Batrachia</taxon>
        <taxon>Anura</taxon>
        <taxon>Neobatrachia</taxon>
        <taxon>Ranoidea</taxon>
        <taxon>Ranidae</taxon>
        <taxon>Staurois</taxon>
    </lineage>
</organism>
<keyword evidence="9 12" id="KW-0560">Oxidoreductase</keyword>
<dbReference type="PANTHER" id="PTHR24300:SF424">
    <property type="entry name" value="CYTOCHROME P450"/>
    <property type="match status" value="1"/>
</dbReference>
<keyword evidence="10 12" id="KW-0408">Iron</keyword>
<dbReference type="InterPro" id="IPR008067">
    <property type="entry name" value="Cyt_P450_E_grp-I_CYP2A-like"/>
</dbReference>
<dbReference type="CDD" id="cd11026">
    <property type="entry name" value="CYP2"/>
    <property type="match status" value="1"/>
</dbReference>